<evidence type="ECO:0000256" key="4">
    <source>
        <dbReference type="ARBA" id="ARBA00022989"/>
    </source>
</evidence>
<feature type="compositionally biased region" description="Low complexity" evidence="8">
    <location>
        <begin position="471"/>
        <end position="483"/>
    </location>
</feature>
<feature type="domain" description="Fibronectin type-III" evidence="10">
    <location>
        <begin position="120"/>
        <end position="229"/>
    </location>
</feature>
<evidence type="ECO:0000256" key="2">
    <source>
        <dbReference type="ARBA" id="ARBA00022692"/>
    </source>
</evidence>
<dbReference type="RefSeq" id="XP_023572280.1">
    <property type="nucleotide sequence ID" value="XM_023716512.1"/>
</dbReference>
<proteinExistence type="predicted"/>
<dbReference type="CTD" id="50615"/>
<keyword evidence="6 12" id="KW-0675">Receptor</keyword>
<sequence>MQPRGWVVALLLPLLQDGWCCPDFDCYTDYLQTVTCVVEMWSLHPSVLALTWKDPDLELQDEATFCSLHRSSHNATHATYTCHMDVFHFLADDIFTVNVTDGSGDFSEECGSFMLAERIKPAPPFNVTVTFSGRYVVTWRSDYEDPVFYPLRGKLQYELRYRNRADPLALSPVTKLISVDSRRVSLLPGEFRKNASYELQVRAGPQPGSSFGGTWSEWSDPVIFQTQPEESEAGWDSRLLLLLLSLVVLLPPAIVFAGLKIRLPWRLWKEVWAPVPSPERFFQPLYEGHKGDFKKWVGAPFTASSLQLGPWSPAAPSLLEVPDYRPSRSLAKGLEALELPGPTDLLETDGTPEPGASSVASSPCGSDCGEKDRPYGLLSIDTVKVAEEPYPQPCSCGNDGYPALDLDTGPESGPSLEDPLLNTGTTVLSCGCVSAGGPGPGWLLGSLLDRLKLPPADEDWAMGLPWGGVSPGEVSESEVGSPPASLDMDTLDSGFAGSDCGSPLECDFASPSQDEGPPRSYLRQWVIVEPPPEGPKPQAS</sequence>
<dbReference type="InterPro" id="IPR013783">
    <property type="entry name" value="Ig-like_fold"/>
</dbReference>
<dbReference type="Gene3D" id="2.60.40.10">
    <property type="entry name" value="Immunoglobulins"/>
    <property type="match status" value="2"/>
</dbReference>
<dbReference type="GO" id="GO:0009897">
    <property type="term" value="C:external side of plasma membrane"/>
    <property type="evidence" value="ECO:0007669"/>
    <property type="project" value="TreeGrafter"/>
</dbReference>
<evidence type="ECO:0000256" key="9">
    <source>
        <dbReference type="SAM" id="SignalP"/>
    </source>
</evidence>
<dbReference type="GO" id="GO:0004896">
    <property type="term" value="F:cytokine receptor activity"/>
    <property type="evidence" value="ECO:0007669"/>
    <property type="project" value="InterPro"/>
</dbReference>
<dbReference type="AlphaFoldDB" id="A0A6P6EJT1"/>
<keyword evidence="2" id="KW-0812">Transmembrane</keyword>
<dbReference type="RefSeq" id="XP_023572313.1">
    <property type="nucleotide sequence ID" value="XM_023716545.1"/>
</dbReference>
<dbReference type="OrthoDB" id="8939865at2759"/>
<dbReference type="Proteomes" id="UP000515203">
    <property type="component" value="Unplaced"/>
</dbReference>
<keyword evidence="7" id="KW-0325">Glycoprotein</keyword>
<evidence type="ECO:0000256" key="1">
    <source>
        <dbReference type="ARBA" id="ARBA00004479"/>
    </source>
</evidence>
<feature type="chain" id="PRO_5044649479" evidence="9">
    <location>
        <begin position="21"/>
        <end position="540"/>
    </location>
</feature>
<dbReference type="InterPro" id="IPR036116">
    <property type="entry name" value="FN3_sf"/>
</dbReference>
<dbReference type="InterPro" id="IPR003531">
    <property type="entry name" value="Hempt_rcpt_S_F1_CS"/>
</dbReference>
<dbReference type="PROSITE" id="PS50853">
    <property type="entry name" value="FN3"/>
    <property type="match status" value="1"/>
</dbReference>
<evidence type="ECO:0000256" key="3">
    <source>
        <dbReference type="ARBA" id="ARBA00022729"/>
    </source>
</evidence>
<organism evidence="11 13">
    <name type="scientific">Octodon degus</name>
    <name type="common">Degu</name>
    <name type="synonym">Sciurus degus</name>
    <dbReference type="NCBI Taxonomy" id="10160"/>
    <lineage>
        <taxon>Eukaryota</taxon>
        <taxon>Metazoa</taxon>
        <taxon>Chordata</taxon>
        <taxon>Craniata</taxon>
        <taxon>Vertebrata</taxon>
        <taxon>Euteleostomi</taxon>
        <taxon>Mammalia</taxon>
        <taxon>Eutheria</taxon>
        <taxon>Euarchontoglires</taxon>
        <taxon>Glires</taxon>
        <taxon>Rodentia</taxon>
        <taxon>Hystricomorpha</taxon>
        <taxon>Octodontidae</taxon>
        <taxon>Octodon</taxon>
    </lineage>
</organism>
<evidence type="ECO:0000256" key="5">
    <source>
        <dbReference type="ARBA" id="ARBA00023136"/>
    </source>
</evidence>
<evidence type="ECO:0000313" key="13">
    <source>
        <dbReference type="RefSeq" id="XP_023572313.1"/>
    </source>
</evidence>
<evidence type="ECO:0000313" key="11">
    <source>
        <dbReference type="Proteomes" id="UP000515203"/>
    </source>
</evidence>
<dbReference type="GeneID" id="101591812"/>
<dbReference type="PANTHER" id="PTHR23037:SF7">
    <property type="entry name" value="INTERLEUKIN-21 RECEPTOR"/>
    <property type="match status" value="1"/>
</dbReference>
<gene>
    <name evidence="12 13" type="primary">Il21r</name>
</gene>
<accession>A0A6P6EJT1</accession>
<dbReference type="SUPFAM" id="SSF49265">
    <property type="entry name" value="Fibronectin type III"/>
    <property type="match status" value="1"/>
</dbReference>
<protein>
    <submittedName>
        <fullName evidence="12 13">Interleukin-21 receptor</fullName>
    </submittedName>
</protein>
<comment type="subcellular location">
    <subcellularLocation>
        <location evidence="1">Membrane</location>
        <topology evidence="1">Single-pass type I membrane protein</topology>
    </subcellularLocation>
</comment>
<name>A0A6P6EJT1_OCTDE</name>
<dbReference type="PANTHER" id="PTHR23037">
    <property type="entry name" value="CYTOKINE RECEPTOR"/>
    <property type="match status" value="1"/>
</dbReference>
<reference evidence="12 13" key="1">
    <citation type="submission" date="2025-04" db="UniProtKB">
        <authorList>
            <consortium name="RefSeq"/>
        </authorList>
    </citation>
    <scope>IDENTIFICATION</scope>
</reference>
<feature type="region of interest" description="Disordered" evidence="8">
    <location>
        <begin position="471"/>
        <end position="522"/>
    </location>
</feature>
<keyword evidence="11" id="KW-1185">Reference proteome</keyword>
<dbReference type="InterPro" id="IPR003961">
    <property type="entry name" value="FN3_dom"/>
</dbReference>
<evidence type="ECO:0000313" key="12">
    <source>
        <dbReference type="RefSeq" id="XP_023572280.1"/>
    </source>
</evidence>
<evidence type="ECO:0000259" key="10">
    <source>
        <dbReference type="PROSITE" id="PS50853"/>
    </source>
</evidence>
<feature type="signal peptide" evidence="9">
    <location>
        <begin position="1"/>
        <end position="20"/>
    </location>
</feature>
<dbReference type="PROSITE" id="PS01355">
    <property type="entry name" value="HEMATOPO_REC_S_F1"/>
    <property type="match status" value="1"/>
</dbReference>
<evidence type="ECO:0000256" key="6">
    <source>
        <dbReference type="ARBA" id="ARBA00023170"/>
    </source>
</evidence>
<evidence type="ECO:0000256" key="8">
    <source>
        <dbReference type="SAM" id="MobiDB-lite"/>
    </source>
</evidence>
<evidence type="ECO:0000256" key="7">
    <source>
        <dbReference type="ARBA" id="ARBA00023180"/>
    </source>
</evidence>
<dbReference type="CDD" id="cd00063">
    <property type="entry name" value="FN3"/>
    <property type="match status" value="1"/>
</dbReference>
<feature type="region of interest" description="Disordered" evidence="8">
    <location>
        <begin position="341"/>
        <end position="368"/>
    </location>
</feature>
<keyword evidence="5" id="KW-0472">Membrane</keyword>
<keyword evidence="3 9" id="KW-0732">Signal</keyword>
<keyword evidence="4" id="KW-1133">Transmembrane helix</keyword>